<dbReference type="Proteomes" id="UP000199220">
    <property type="component" value="Unassembled WGS sequence"/>
</dbReference>
<feature type="signal peptide" evidence="2">
    <location>
        <begin position="1"/>
        <end position="23"/>
    </location>
</feature>
<protein>
    <submittedName>
        <fullName evidence="3">Uncharacterized protein</fullName>
    </submittedName>
</protein>
<evidence type="ECO:0000256" key="2">
    <source>
        <dbReference type="SAM" id="SignalP"/>
    </source>
</evidence>
<reference evidence="4" key="1">
    <citation type="submission" date="2016-10" db="EMBL/GenBank/DDBJ databases">
        <authorList>
            <person name="Varghese N."/>
            <person name="Submissions S."/>
        </authorList>
    </citation>
    <scope>NUCLEOTIDE SEQUENCE [LARGE SCALE GENOMIC DNA]</scope>
    <source>
        <strain evidence="4">DSM 21368</strain>
    </source>
</reference>
<gene>
    <name evidence="3" type="ORF">SAMN04488554_0976</name>
</gene>
<sequence>MWALTAVFTAIGLVVGGAQPAQASTGGSARALAVDAVVADLEWEITTSGTAGAFSGLVDRLANAPAIDGVEVRGVEAGTPASPAGDDGMAVGPYQVGSVATFRQVNAHTERVEDAALSARSAVDGGSVQMFGTTVLDLQAVTASVAMAPDGPARVERNVAGLEVFGQRVGADPDVDTTLELTSSDLLDALEEQFPALGTTAELVGAAVSGGGSIRVVATGRDSTTPDSAEAVGLHLAISTDLSLRLCLPDGSGGCTGSVTVSAAATVLDATLAHVEVERPDALPGVPAWQIAIGAVATLVLVGLLVWAILQSLRRRRGELER</sequence>
<proteinExistence type="predicted"/>
<feature type="chain" id="PRO_5011708415" evidence="2">
    <location>
        <begin position="24"/>
        <end position="322"/>
    </location>
</feature>
<keyword evidence="1" id="KW-0812">Transmembrane</keyword>
<keyword evidence="4" id="KW-1185">Reference proteome</keyword>
<dbReference type="AlphaFoldDB" id="A0A1H5ECL6"/>
<name>A0A1H5ECL6_9MICO</name>
<keyword evidence="1" id="KW-0472">Membrane</keyword>
<accession>A0A1H5ECL6</accession>
<keyword evidence="1" id="KW-1133">Transmembrane helix</keyword>
<dbReference type="EMBL" id="FNTX01000001">
    <property type="protein sequence ID" value="SED88953.1"/>
    <property type="molecule type" value="Genomic_DNA"/>
</dbReference>
<dbReference type="STRING" id="648782.SAMN04488554_0976"/>
<organism evidence="3 4">
    <name type="scientific">Ruania alba</name>
    <dbReference type="NCBI Taxonomy" id="648782"/>
    <lineage>
        <taxon>Bacteria</taxon>
        <taxon>Bacillati</taxon>
        <taxon>Actinomycetota</taxon>
        <taxon>Actinomycetes</taxon>
        <taxon>Micrococcales</taxon>
        <taxon>Ruaniaceae</taxon>
        <taxon>Ruania</taxon>
    </lineage>
</organism>
<keyword evidence="2" id="KW-0732">Signal</keyword>
<evidence type="ECO:0000313" key="3">
    <source>
        <dbReference type="EMBL" id="SED88953.1"/>
    </source>
</evidence>
<evidence type="ECO:0000256" key="1">
    <source>
        <dbReference type="SAM" id="Phobius"/>
    </source>
</evidence>
<feature type="transmembrane region" description="Helical" evidence="1">
    <location>
        <begin position="288"/>
        <end position="310"/>
    </location>
</feature>
<evidence type="ECO:0000313" key="4">
    <source>
        <dbReference type="Proteomes" id="UP000199220"/>
    </source>
</evidence>